<accession>A0A512D4Y9</accession>
<dbReference type="EMBL" id="BJYX01000022">
    <property type="protein sequence ID" value="GEO31545.1"/>
    <property type="molecule type" value="Genomic_DNA"/>
</dbReference>
<comment type="caution">
    <text evidence="3">The sequence shown here is derived from an EMBL/GenBank/DDBJ whole genome shotgun (WGS) entry which is preliminary data.</text>
</comment>
<gene>
    <name evidence="3" type="ORF">TAE01_33550</name>
</gene>
<dbReference type="OrthoDB" id="4855196at2"/>
<dbReference type="AlphaFoldDB" id="A0A512D4Y9"/>
<keyword evidence="2" id="KW-0732">Signal</keyword>
<feature type="region of interest" description="Disordered" evidence="1">
    <location>
        <begin position="427"/>
        <end position="453"/>
    </location>
</feature>
<evidence type="ECO:0000256" key="2">
    <source>
        <dbReference type="SAM" id="SignalP"/>
    </source>
</evidence>
<proteinExistence type="predicted"/>
<keyword evidence="4" id="KW-1185">Reference proteome</keyword>
<dbReference type="Proteomes" id="UP000321534">
    <property type="component" value="Unassembled WGS sequence"/>
</dbReference>
<sequence length="453" mass="46365">MRRSVISGLSAALVLTSAGVGGALLAPAASAAPAAPAVTTGVADGTYVSLKPSRMLDTRGSNLGRPLNAGEVYNLKVNGRGGVPSTGVSAVVLNMTVTAPTRDGNIVVYPKGTTVPNASSLNFVAKDTRANLVTVPVSSDGWVSIRNATGQTHVIADVQGYYVGSTTTKPAGAVDYFPDDPWRALDTRTQQDGPALAANDYLIQSVNYGSETPTISALAVNVTAVNPQWTGFLNAWNGDENAIPNTSNVNFASRKTTSNMVIVPVTHSMASDGTTPLINFGIGNASPGTVDVIVDVVGLYATGDGLRFRSVGAPKRIVDTRTSLGTTTLSAGTTRTVTAPSSVTNSSTVALVTNATAVSPTAATYLTIWQTGVTRSAASNLNPAAGQTVANMAMVGLSDINQFDIYNNAGRTNVIVDVAGRMDLSPNLAPGAAPSVSTRTAPKAMGSRVAPLR</sequence>
<name>A0A512D4Y9_9MICO</name>
<reference evidence="3 4" key="1">
    <citation type="submission" date="2019-07" db="EMBL/GenBank/DDBJ databases">
        <title>Whole genome shotgun sequence of Terrabacter aerolatus NBRC 106305.</title>
        <authorList>
            <person name="Hosoyama A."/>
            <person name="Uohara A."/>
            <person name="Ohji S."/>
            <person name="Ichikawa N."/>
        </authorList>
    </citation>
    <scope>NUCLEOTIDE SEQUENCE [LARGE SCALE GENOMIC DNA]</scope>
    <source>
        <strain evidence="3 4">NBRC 106305</strain>
    </source>
</reference>
<organism evidence="3 4">
    <name type="scientific">Terrabacter aerolatus</name>
    <dbReference type="NCBI Taxonomy" id="422442"/>
    <lineage>
        <taxon>Bacteria</taxon>
        <taxon>Bacillati</taxon>
        <taxon>Actinomycetota</taxon>
        <taxon>Actinomycetes</taxon>
        <taxon>Micrococcales</taxon>
        <taxon>Intrasporangiaceae</taxon>
        <taxon>Terrabacter</taxon>
    </lineage>
</organism>
<protein>
    <submittedName>
        <fullName evidence="3">Uncharacterized protein</fullName>
    </submittedName>
</protein>
<feature type="chain" id="PRO_5039366433" evidence="2">
    <location>
        <begin position="32"/>
        <end position="453"/>
    </location>
</feature>
<dbReference type="RefSeq" id="WP_147067941.1">
    <property type="nucleotide sequence ID" value="NZ_BAAARO010000007.1"/>
</dbReference>
<evidence type="ECO:0000313" key="3">
    <source>
        <dbReference type="EMBL" id="GEO31545.1"/>
    </source>
</evidence>
<evidence type="ECO:0000313" key="4">
    <source>
        <dbReference type="Proteomes" id="UP000321534"/>
    </source>
</evidence>
<evidence type="ECO:0000256" key="1">
    <source>
        <dbReference type="SAM" id="MobiDB-lite"/>
    </source>
</evidence>
<feature type="signal peptide" evidence="2">
    <location>
        <begin position="1"/>
        <end position="31"/>
    </location>
</feature>